<dbReference type="Pfam" id="PF00440">
    <property type="entry name" value="TetR_N"/>
    <property type="match status" value="1"/>
</dbReference>
<comment type="caution">
    <text evidence="6">The sequence shown here is derived from an EMBL/GenBank/DDBJ whole genome shotgun (WGS) entry which is preliminary data.</text>
</comment>
<dbReference type="InterPro" id="IPR041484">
    <property type="entry name" value="TetR_C_25"/>
</dbReference>
<dbReference type="GO" id="GO:0003700">
    <property type="term" value="F:DNA-binding transcription factor activity"/>
    <property type="evidence" value="ECO:0007669"/>
    <property type="project" value="TreeGrafter"/>
</dbReference>
<evidence type="ECO:0000256" key="1">
    <source>
        <dbReference type="ARBA" id="ARBA00023015"/>
    </source>
</evidence>
<dbReference type="GO" id="GO:0000976">
    <property type="term" value="F:transcription cis-regulatory region binding"/>
    <property type="evidence" value="ECO:0007669"/>
    <property type="project" value="TreeGrafter"/>
</dbReference>
<dbReference type="RefSeq" id="WP_281881807.1">
    <property type="nucleotide sequence ID" value="NZ_BSDP01000001.1"/>
</dbReference>
<dbReference type="InterPro" id="IPR001647">
    <property type="entry name" value="HTH_TetR"/>
</dbReference>
<dbReference type="PRINTS" id="PR00455">
    <property type="entry name" value="HTHTETR"/>
</dbReference>
<dbReference type="PANTHER" id="PTHR30055">
    <property type="entry name" value="HTH-TYPE TRANSCRIPTIONAL REGULATOR RUTR"/>
    <property type="match status" value="1"/>
</dbReference>
<dbReference type="PROSITE" id="PS50977">
    <property type="entry name" value="HTH_TETR_2"/>
    <property type="match status" value="1"/>
</dbReference>
<feature type="DNA-binding region" description="H-T-H motif" evidence="4">
    <location>
        <begin position="31"/>
        <end position="50"/>
    </location>
</feature>
<dbReference type="Pfam" id="PF17933">
    <property type="entry name" value="TetR_C_25"/>
    <property type="match status" value="1"/>
</dbReference>
<evidence type="ECO:0000313" key="6">
    <source>
        <dbReference type="EMBL" id="GLI25828.1"/>
    </source>
</evidence>
<keyword evidence="1" id="KW-0805">Transcription regulation</keyword>
<gene>
    <name evidence="6" type="ORF">ARHIZOSPH14_00700</name>
</gene>
<reference evidence="6" key="1">
    <citation type="submission" date="2022-12" db="EMBL/GenBank/DDBJ databases">
        <title>Reference genome sequencing for broad-spectrum identification of bacterial and archaeal isolates by mass spectrometry.</title>
        <authorList>
            <person name="Sekiguchi Y."/>
            <person name="Tourlousse D.M."/>
        </authorList>
    </citation>
    <scope>NUCLEOTIDE SEQUENCE</scope>
    <source>
        <strain evidence="6">14</strain>
    </source>
</reference>
<evidence type="ECO:0000259" key="5">
    <source>
        <dbReference type="PROSITE" id="PS50977"/>
    </source>
</evidence>
<evidence type="ECO:0000256" key="4">
    <source>
        <dbReference type="PROSITE-ProRule" id="PRU00335"/>
    </source>
</evidence>
<name>A0A9W6CNW5_9MICO</name>
<accession>A0A9W6CNW5</accession>
<organism evidence="6 7">
    <name type="scientific">Agromyces rhizosphaerae</name>
    <dbReference type="NCBI Taxonomy" id="88374"/>
    <lineage>
        <taxon>Bacteria</taxon>
        <taxon>Bacillati</taxon>
        <taxon>Actinomycetota</taxon>
        <taxon>Actinomycetes</taxon>
        <taxon>Micrococcales</taxon>
        <taxon>Microbacteriaceae</taxon>
        <taxon>Agromyces</taxon>
    </lineage>
</organism>
<keyword evidence="3" id="KW-0804">Transcription</keyword>
<dbReference type="InterPro" id="IPR036271">
    <property type="entry name" value="Tet_transcr_reg_TetR-rel_C_sf"/>
</dbReference>
<keyword evidence="2 4" id="KW-0238">DNA-binding</keyword>
<evidence type="ECO:0000313" key="7">
    <source>
        <dbReference type="Proteomes" id="UP001144396"/>
    </source>
</evidence>
<dbReference type="AlphaFoldDB" id="A0A9W6CNW5"/>
<dbReference type="SUPFAM" id="SSF46689">
    <property type="entry name" value="Homeodomain-like"/>
    <property type="match status" value="1"/>
</dbReference>
<evidence type="ECO:0000256" key="2">
    <source>
        <dbReference type="ARBA" id="ARBA00023125"/>
    </source>
</evidence>
<dbReference type="SUPFAM" id="SSF48498">
    <property type="entry name" value="Tetracyclin repressor-like, C-terminal domain"/>
    <property type="match status" value="1"/>
</dbReference>
<dbReference type="InterPro" id="IPR050109">
    <property type="entry name" value="HTH-type_TetR-like_transc_reg"/>
</dbReference>
<dbReference type="PANTHER" id="PTHR30055:SF234">
    <property type="entry name" value="HTH-TYPE TRANSCRIPTIONAL REGULATOR BETI"/>
    <property type="match status" value="1"/>
</dbReference>
<evidence type="ECO:0000256" key="3">
    <source>
        <dbReference type="ARBA" id="ARBA00023163"/>
    </source>
</evidence>
<dbReference type="InterPro" id="IPR009057">
    <property type="entry name" value="Homeodomain-like_sf"/>
</dbReference>
<sequence length="220" mass="23757">MRSASGDLTTAARIRDRAIELFGSRGYAATSIRDIARAAGVSPALVIHHFGSKDELRAACDDYLIGSVFDEKDRARGPQVGTAMREWLADVDRFRPYVDYLAAMLQEGGDAGNQVFDALLHETREMIDAGVADGSMRPSDDPEMRALLVAMQALAPLLLRAQLARTLGADVHETATARRMTLPMLDLYTNGLYADDRMLAAARDAMAATAPPTTEEEGGA</sequence>
<dbReference type="EMBL" id="BSDP01000001">
    <property type="protein sequence ID" value="GLI25828.1"/>
    <property type="molecule type" value="Genomic_DNA"/>
</dbReference>
<keyword evidence="7" id="KW-1185">Reference proteome</keyword>
<feature type="domain" description="HTH tetR-type" evidence="5">
    <location>
        <begin position="8"/>
        <end position="68"/>
    </location>
</feature>
<proteinExistence type="predicted"/>
<dbReference type="Proteomes" id="UP001144396">
    <property type="component" value="Unassembled WGS sequence"/>
</dbReference>
<dbReference type="Gene3D" id="1.10.357.10">
    <property type="entry name" value="Tetracycline Repressor, domain 2"/>
    <property type="match status" value="1"/>
</dbReference>
<protein>
    <submittedName>
        <fullName evidence="6">Transcriptional regulator, TetR family protein</fullName>
    </submittedName>
</protein>